<sequence>MMPIKMTTSTSTCTIGNAWIVRKPKGPILPEPNTATNTKPSLRWCTVILFLVNICNAVAFSKKMTPPSPKGAIATSGVRVPVPRVPWHEDNTIYADEGPENKEVRRLIEEGDGCVRIFGYGSLCWNPGADGGLSKASQTLGRVRGYKRVWAQKSTDHRGTHDFRGVVCTLLTEDEYYSVLDNSGGTVGTFLSSSVSIDSTSSRITSTSDNDNDNDNDNDSTSSNNNDKTASVHTTKAEKFDKDMVTEGVIFCVPPELVYETLAELDFREKEGYARNVCEVVEEGSNKTYKALIYRGTPDNPVFSSRRLVDFPLCAAIMSVAIGPSGANDVYLNNLDVFLKKIQNFATQHDDTTILAEMVRCFQNNYQLYFLSGGGSNQHNQLLLNRPEIPSLIVAEDAHLRTEIVLPTPLAPTEDRDRSPSSLHNPPKAIFAGGGHSALLTKSGRLFLWGWNDDLQCGAESKSESTAIADRTRARATAPTDPQPLPFVEPLQDIAVETAALGFSHTLVVEKQTGRLYAFGSDERGQVTGRRNVPLSDVAQSPRTPVFLEHEEVAIVGAGLFHSAVVTKRGDLITFGCDRFGQSNLPKRDGMDNTHGCNDKEDHCRWKPVDADRIVDVSCGRRHTVAVDSLNRIWTFGENKHGQLGRKTQQKKGCGPSLVNTEGKIEKDDTVRVYCGWSHTIIHVRGASNGRNKFFGFGRNDKGQLGNGSNTHADGPIELFSDQKIKSVRCGSESTMAIDDEGQYCVSCYTTVDCYYSSAGRLSILCIAHCFHRLLLFLLLGQVWGCGWNEHGNLGTGNQEDAFHLSRNRGAETCTPPDVQNSEIALAVGGAHYIVAAVQP</sequence>
<dbReference type="PROSITE" id="PS50012">
    <property type="entry name" value="RCC1_3"/>
    <property type="match status" value="6"/>
</dbReference>
<dbReference type="InterPro" id="IPR051210">
    <property type="entry name" value="Ub_ligase/GEF_domain"/>
</dbReference>
<protein>
    <recommendedName>
        <fullName evidence="5">RCC1-like domain-containing protein</fullName>
    </recommendedName>
</protein>
<feature type="repeat" description="RCC1" evidence="3">
    <location>
        <begin position="514"/>
        <end position="569"/>
    </location>
</feature>
<evidence type="ECO:0000313" key="6">
    <source>
        <dbReference type="EMBL" id="CAE0720255.1"/>
    </source>
</evidence>
<feature type="compositionally biased region" description="Low complexity" evidence="4">
    <location>
        <begin position="200"/>
        <end position="209"/>
    </location>
</feature>
<feature type="domain" description="RCC1-like" evidence="5">
    <location>
        <begin position="420"/>
        <end position="744"/>
    </location>
</feature>
<name>A0A7S4AM52_9STRA</name>
<reference evidence="6" key="1">
    <citation type="submission" date="2021-01" db="EMBL/GenBank/DDBJ databases">
        <authorList>
            <person name="Corre E."/>
            <person name="Pelletier E."/>
            <person name="Niang G."/>
            <person name="Scheremetjew M."/>
            <person name="Finn R."/>
            <person name="Kale V."/>
            <person name="Holt S."/>
            <person name="Cochrane G."/>
            <person name="Meng A."/>
            <person name="Brown T."/>
            <person name="Cohen L."/>
        </authorList>
    </citation>
    <scope>NUCLEOTIDE SEQUENCE</scope>
    <source>
        <strain evidence="6">10249 10 AB</strain>
    </source>
</reference>
<feature type="repeat" description="RCC1" evidence="3">
    <location>
        <begin position="631"/>
        <end position="686"/>
    </location>
</feature>
<dbReference type="InterPro" id="IPR058923">
    <property type="entry name" value="RCC1-like_dom"/>
</dbReference>
<dbReference type="GO" id="GO:0006751">
    <property type="term" value="P:glutathione catabolic process"/>
    <property type="evidence" value="ECO:0007669"/>
    <property type="project" value="InterPro"/>
</dbReference>
<dbReference type="PANTHER" id="PTHR22870">
    <property type="entry name" value="REGULATOR OF CHROMOSOME CONDENSATION"/>
    <property type="match status" value="1"/>
</dbReference>
<dbReference type="PANTHER" id="PTHR22870:SF408">
    <property type="entry name" value="OS09G0560450 PROTEIN"/>
    <property type="match status" value="1"/>
</dbReference>
<keyword evidence="1" id="KW-0677">Repeat</keyword>
<proteinExistence type="predicted"/>
<feature type="region of interest" description="Disordered" evidence="4">
    <location>
        <begin position="200"/>
        <end position="236"/>
    </location>
</feature>
<feature type="repeat" description="RCC1" evidence="3">
    <location>
        <begin position="570"/>
        <end position="630"/>
    </location>
</feature>
<gene>
    <name evidence="6" type="ORF">PAUS00366_LOCUS13009</name>
</gene>
<dbReference type="GO" id="GO:0061928">
    <property type="term" value="F:glutathione specific gamma-glutamylcyclotransferase activity"/>
    <property type="evidence" value="ECO:0007669"/>
    <property type="project" value="InterPro"/>
</dbReference>
<dbReference type="Gene3D" id="2.130.10.30">
    <property type="entry name" value="Regulator of chromosome condensation 1/beta-lactamase-inhibitor protein II"/>
    <property type="match status" value="1"/>
</dbReference>
<dbReference type="Pfam" id="PF25390">
    <property type="entry name" value="WD40_RLD"/>
    <property type="match status" value="1"/>
</dbReference>
<dbReference type="InterPro" id="IPR009091">
    <property type="entry name" value="RCC1/BLIP-II"/>
</dbReference>
<dbReference type="EMBL" id="HBIX01018201">
    <property type="protein sequence ID" value="CAE0720255.1"/>
    <property type="molecule type" value="Transcribed_RNA"/>
</dbReference>
<evidence type="ECO:0000256" key="4">
    <source>
        <dbReference type="SAM" id="MobiDB-lite"/>
    </source>
</evidence>
<dbReference type="InterPro" id="IPR000408">
    <property type="entry name" value="Reg_chr_condens"/>
</dbReference>
<evidence type="ECO:0000259" key="5">
    <source>
        <dbReference type="Pfam" id="PF25390"/>
    </source>
</evidence>
<dbReference type="PROSITE" id="PS00626">
    <property type="entry name" value="RCC1_2"/>
    <property type="match status" value="2"/>
</dbReference>
<keyword evidence="2" id="KW-0456">Lyase</keyword>
<dbReference type="Pfam" id="PF04752">
    <property type="entry name" value="ChaC"/>
    <property type="match status" value="1"/>
</dbReference>
<feature type="repeat" description="RCC1" evidence="3">
    <location>
        <begin position="444"/>
        <end position="512"/>
    </location>
</feature>
<dbReference type="AlphaFoldDB" id="A0A7S4AM52"/>
<accession>A0A7S4AM52</accession>
<dbReference type="InterPro" id="IPR006840">
    <property type="entry name" value="ChaC"/>
</dbReference>
<evidence type="ECO:0000256" key="1">
    <source>
        <dbReference type="ARBA" id="ARBA00022737"/>
    </source>
</evidence>
<feature type="repeat" description="RCC1" evidence="3">
    <location>
        <begin position="781"/>
        <end position="839"/>
    </location>
</feature>
<evidence type="ECO:0000256" key="3">
    <source>
        <dbReference type="PROSITE-ProRule" id="PRU00235"/>
    </source>
</evidence>
<organism evidence="6">
    <name type="scientific">Pseudo-nitzschia australis</name>
    <dbReference type="NCBI Taxonomy" id="44445"/>
    <lineage>
        <taxon>Eukaryota</taxon>
        <taxon>Sar</taxon>
        <taxon>Stramenopiles</taxon>
        <taxon>Ochrophyta</taxon>
        <taxon>Bacillariophyta</taxon>
        <taxon>Bacillariophyceae</taxon>
        <taxon>Bacillariophycidae</taxon>
        <taxon>Bacillariales</taxon>
        <taxon>Bacillariaceae</taxon>
        <taxon>Pseudo-nitzschia</taxon>
    </lineage>
</organism>
<evidence type="ECO:0000256" key="2">
    <source>
        <dbReference type="ARBA" id="ARBA00023239"/>
    </source>
</evidence>
<feature type="repeat" description="RCC1" evidence="3">
    <location>
        <begin position="692"/>
        <end position="741"/>
    </location>
</feature>
<dbReference type="SUPFAM" id="SSF50985">
    <property type="entry name" value="RCC1/BLIP-II"/>
    <property type="match status" value="1"/>
</dbReference>